<dbReference type="PANTHER" id="PTHR21666:SF289">
    <property type="entry name" value="L-ALA--D-GLU ENDOPEPTIDASE"/>
    <property type="match status" value="1"/>
</dbReference>
<keyword evidence="1" id="KW-0732">Signal</keyword>
<keyword evidence="2" id="KW-0175">Coiled coil</keyword>
<gene>
    <name evidence="4" type="ORF">C7447_101479</name>
</gene>
<dbReference type="InterPro" id="IPR016047">
    <property type="entry name" value="M23ase_b-sheet_dom"/>
</dbReference>
<dbReference type="InterPro" id="IPR050570">
    <property type="entry name" value="Cell_wall_metabolism_enzyme"/>
</dbReference>
<evidence type="ECO:0000259" key="3">
    <source>
        <dbReference type="Pfam" id="PF01551"/>
    </source>
</evidence>
<dbReference type="Gene3D" id="2.70.70.10">
    <property type="entry name" value="Glucose Permease (Domain IIA)"/>
    <property type="match status" value="1"/>
</dbReference>
<dbReference type="Pfam" id="PF01551">
    <property type="entry name" value="Peptidase_M23"/>
    <property type="match status" value="1"/>
</dbReference>
<organism evidence="4 5">
    <name type="scientific">Tenacibaculum adriaticum</name>
    <dbReference type="NCBI Taxonomy" id="413713"/>
    <lineage>
        <taxon>Bacteria</taxon>
        <taxon>Pseudomonadati</taxon>
        <taxon>Bacteroidota</taxon>
        <taxon>Flavobacteriia</taxon>
        <taxon>Flavobacteriales</taxon>
        <taxon>Flavobacteriaceae</taxon>
        <taxon>Tenacibaculum</taxon>
    </lineage>
</organism>
<name>A0A5S5DVY7_9FLAO</name>
<keyword evidence="5" id="KW-1185">Reference proteome</keyword>
<dbReference type="InterPro" id="IPR011055">
    <property type="entry name" value="Dup_hybrid_motif"/>
</dbReference>
<dbReference type="SUPFAM" id="SSF51261">
    <property type="entry name" value="Duplicated hybrid motif"/>
    <property type="match status" value="1"/>
</dbReference>
<protein>
    <submittedName>
        <fullName evidence="4">Septal ring factor EnvC (AmiA/AmiB activator)</fullName>
    </submittedName>
</protein>
<dbReference type="EMBL" id="VNIA01000001">
    <property type="protein sequence ID" value="TYP99874.1"/>
    <property type="molecule type" value="Genomic_DNA"/>
</dbReference>
<comment type="caution">
    <text evidence="4">The sequence shown here is derived from an EMBL/GenBank/DDBJ whole genome shotgun (WGS) entry which is preliminary data.</text>
</comment>
<evidence type="ECO:0000256" key="2">
    <source>
        <dbReference type="SAM" id="Coils"/>
    </source>
</evidence>
<dbReference type="GO" id="GO:0004222">
    <property type="term" value="F:metalloendopeptidase activity"/>
    <property type="evidence" value="ECO:0007669"/>
    <property type="project" value="TreeGrafter"/>
</dbReference>
<dbReference type="PANTHER" id="PTHR21666">
    <property type="entry name" value="PEPTIDASE-RELATED"/>
    <property type="match status" value="1"/>
</dbReference>
<dbReference type="CDD" id="cd12797">
    <property type="entry name" value="M23_peptidase"/>
    <property type="match status" value="1"/>
</dbReference>
<feature type="domain" description="M23ase beta-sheet core" evidence="3">
    <location>
        <begin position="304"/>
        <end position="396"/>
    </location>
</feature>
<dbReference type="AlphaFoldDB" id="A0A5S5DVY7"/>
<reference evidence="4 5" key="1">
    <citation type="submission" date="2019-07" db="EMBL/GenBank/DDBJ databases">
        <title>Genomic Encyclopedia of Type Strains, Phase IV (KMG-IV): sequencing the most valuable type-strain genomes for metagenomic binning, comparative biology and taxonomic classification.</title>
        <authorList>
            <person name="Goeker M."/>
        </authorList>
    </citation>
    <scope>NUCLEOTIDE SEQUENCE [LARGE SCALE GENOMIC DNA]</scope>
    <source>
        <strain evidence="4 5">DSM 18961</strain>
    </source>
</reference>
<evidence type="ECO:0000256" key="1">
    <source>
        <dbReference type="ARBA" id="ARBA00022729"/>
    </source>
</evidence>
<accession>A0A5S5DVY7</accession>
<feature type="coiled-coil region" evidence="2">
    <location>
        <begin position="74"/>
        <end position="108"/>
    </location>
</feature>
<evidence type="ECO:0000313" key="4">
    <source>
        <dbReference type="EMBL" id="TYP99874.1"/>
    </source>
</evidence>
<dbReference type="Proteomes" id="UP000323136">
    <property type="component" value="Unassembled WGS sequence"/>
</dbReference>
<proteinExistence type="predicted"/>
<evidence type="ECO:0000313" key="5">
    <source>
        <dbReference type="Proteomes" id="UP000323136"/>
    </source>
</evidence>
<dbReference type="OrthoDB" id="9815884at2"/>
<sequence>MRNKLFYISFLFFFASVTISFGQSRRQLEKKRKKLNKEIEKVNTLLFKTSKEKSNALDDLKDINQKITVRERLIETIELETKEISKEIKENEKKLDKYNLELTNLKADYADMVFKSYKSKSQQSKTMFLLSSKSFYQAYKRIKYMEQYKDYRKKQGEEIVAKTKLIEKFNDSLFQKKKAKELLIIEEEKQKNHIEGDKKDQEQIVSKIKKQETKYKNQLQQKIKEEKIVANKLDKVIREAIAKANKAKKGKAKKNELLLNAEEKSLKANFEQNKGKLPWPVNGLVTRKFGVQPHPTFKGININSTGLHIRGKKGDNAKSVFNGKVLAIQLLSKGRKAVLVQHGSYITAYNNLKDIYVNKGDGIKTGDTLGKIFTDKVTGKTDLVFVLFKNTERLDPSDWIEDK</sequence>
<dbReference type="Gene3D" id="6.10.250.3150">
    <property type="match status" value="1"/>
</dbReference>
<dbReference type="RefSeq" id="WP_148868575.1">
    <property type="nucleotide sequence ID" value="NZ_VNIA01000001.1"/>
</dbReference>